<dbReference type="EMBL" id="JAINWA010000001">
    <property type="protein sequence ID" value="MCD1653821.1"/>
    <property type="molecule type" value="Genomic_DNA"/>
</dbReference>
<dbReference type="Proteomes" id="UP001198163">
    <property type="component" value="Unassembled WGS sequence"/>
</dbReference>
<evidence type="ECO:0000256" key="1">
    <source>
        <dbReference type="ARBA" id="ARBA00023224"/>
    </source>
</evidence>
<evidence type="ECO:0000256" key="2">
    <source>
        <dbReference type="PROSITE-ProRule" id="PRU00284"/>
    </source>
</evidence>
<dbReference type="AlphaFoldDB" id="A0AAE3EG23"/>
<keyword evidence="3" id="KW-0812">Transmembrane</keyword>
<feature type="transmembrane region" description="Helical" evidence="3">
    <location>
        <begin position="30"/>
        <end position="51"/>
    </location>
</feature>
<dbReference type="SMART" id="SM00283">
    <property type="entry name" value="MA"/>
    <property type="match status" value="1"/>
</dbReference>
<keyword evidence="3" id="KW-1133">Transmembrane helix</keyword>
<evidence type="ECO:0000313" key="6">
    <source>
        <dbReference type="Proteomes" id="UP001198163"/>
    </source>
</evidence>
<keyword evidence="6" id="KW-1185">Reference proteome</keyword>
<comment type="caution">
    <text evidence="5">The sequence shown here is derived from an EMBL/GenBank/DDBJ whole genome shotgun (WGS) entry which is preliminary data.</text>
</comment>
<dbReference type="PANTHER" id="PTHR32089">
    <property type="entry name" value="METHYL-ACCEPTING CHEMOTAXIS PROTEIN MCPB"/>
    <property type="match status" value="1"/>
</dbReference>
<keyword evidence="1 2" id="KW-0807">Transducer</keyword>
<dbReference type="InterPro" id="IPR004089">
    <property type="entry name" value="MCPsignal_dom"/>
</dbReference>
<evidence type="ECO:0000259" key="4">
    <source>
        <dbReference type="PROSITE" id="PS50111"/>
    </source>
</evidence>
<keyword evidence="3" id="KW-0472">Membrane</keyword>
<proteinExistence type="predicted"/>
<dbReference type="PROSITE" id="PS50111">
    <property type="entry name" value="CHEMOTAXIS_TRANSDUC_2"/>
    <property type="match status" value="1"/>
</dbReference>
<sequence>MISTKIFLFGSLACIATIPASLLLPPPLSIYGVVIISIAAFAGNIAALRLASAERKSNSESAGAASGGSIPLGDSYETVEALEEFSPADAARAPSSASGFASAFSVSSVSTPVSAADRPPVDPVMVAVYKLALPVLFESIVSYLNGTSEPMTETLVRIKTSIADFQGSVRASKTQYEKSGQSTDIKEGIHLLRSHITEVTQETSRSFTEVSSEIAALDSQMMAILGIVANISDVAERIHVLSINASIEAARAGAHGRGFKVIADEVQRLSRETQGFVSTIGSSVSGTQKAFVSLHGSMEKNRKEVDRFLQDDNSTYTRITETIDSQLAGVMALYSAVMGFIESLEMDMSAFAPLGMLHAIITQEIENLARVSADLSDICASGCSHPDPAGPRPSDPGTAAAVDKIRSRLTTSRELDALEKALRAKGLHGDIDLKRNNTEIEFF</sequence>
<dbReference type="Gene3D" id="1.10.287.950">
    <property type="entry name" value="Methyl-accepting chemotaxis protein"/>
    <property type="match status" value="1"/>
</dbReference>
<dbReference type="Pfam" id="PF00015">
    <property type="entry name" value="MCPsignal"/>
    <property type="match status" value="1"/>
</dbReference>
<evidence type="ECO:0000313" key="5">
    <source>
        <dbReference type="EMBL" id="MCD1653821.1"/>
    </source>
</evidence>
<name>A0AAE3EG23_9SPIR</name>
<feature type="domain" description="Methyl-accepting transducer" evidence="4">
    <location>
        <begin position="209"/>
        <end position="306"/>
    </location>
</feature>
<dbReference type="GO" id="GO:0007165">
    <property type="term" value="P:signal transduction"/>
    <property type="evidence" value="ECO:0007669"/>
    <property type="project" value="UniProtKB-KW"/>
</dbReference>
<feature type="transmembrane region" description="Helical" evidence="3">
    <location>
        <begin position="7"/>
        <end position="24"/>
    </location>
</feature>
<protein>
    <recommendedName>
        <fullName evidence="4">Methyl-accepting transducer domain-containing protein</fullName>
    </recommendedName>
</protein>
<evidence type="ECO:0000256" key="3">
    <source>
        <dbReference type="SAM" id="Phobius"/>
    </source>
</evidence>
<reference evidence="5" key="1">
    <citation type="submission" date="2021-08" db="EMBL/GenBank/DDBJ databases">
        <title>Comparative analyses of Brucepasteria parasyntrophica and Teretinema zuelzerae.</title>
        <authorList>
            <person name="Song Y."/>
            <person name="Brune A."/>
        </authorList>
    </citation>
    <scope>NUCLEOTIDE SEQUENCE</scope>
    <source>
        <strain evidence="5">DSM 1903</strain>
    </source>
</reference>
<dbReference type="RefSeq" id="WP_230753304.1">
    <property type="nucleotide sequence ID" value="NZ_JAINWA010000001.1"/>
</dbReference>
<organism evidence="5 6">
    <name type="scientific">Teretinema zuelzerae</name>
    <dbReference type="NCBI Taxonomy" id="156"/>
    <lineage>
        <taxon>Bacteria</taxon>
        <taxon>Pseudomonadati</taxon>
        <taxon>Spirochaetota</taxon>
        <taxon>Spirochaetia</taxon>
        <taxon>Spirochaetales</taxon>
        <taxon>Treponemataceae</taxon>
        <taxon>Teretinema</taxon>
    </lineage>
</organism>
<dbReference type="SUPFAM" id="SSF58104">
    <property type="entry name" value="Methyl-accepting chemotaxis protein (MCP) signaling domain"/>
    <property type="match status" value="1"/>
</dbReference>
<dbReference type="PANTHER" id="PTHR32089:SF112">
    <property type="entry name" value="LYSOZYME-LIKE PROTEIN-RELATED"/>
    <property type="match status" value="1"/>
</dbReference>
<dbReference type="GO" id="GO:0016020">
    <property type="term" value="C:membrane"/>
    <property type="evidence" value="ECO:0007669"/>
    <property type="project" value="InterPro"/>
</dbReference>
<accession>A0AAE3EG23</accession>
<gene>
    <name evidence="5" type="ORF">K7J14_03790</name>
</gene>